<keyword evidence="4" id="KW-0472">Membrane</keyword>
<dbReference type="PRINTS" id="PR00344">
    <property type="entry name" value="BCTRLSENSOR"/>
</dbReference>
<organism evidence="7 8">
    <name type="scientific">Desulfatitalea alkaliphila</name>
    <dbReference type="NCBI Taxonomy" id="2929485"/>
    <lineage>
        <taxon>Bacteria</taxon>
        <taxon>Pseudomonadati</taxon>
        <taxon>Thermodesulfobacteriota</taxon>
        <taxon>Desulfobacteria</taxon>
        <taxon>Desulfobacterales</taxon>
        <taxon>Desulfosarcinaceae</taxon>
        <taxon>Desulfatitalea</taxon>
    </lineage>
</organism>
<evidence type="ECO:0000256" key="3">
    <source>
        <dbReference type="ARBA" id="ARBA00022553"/>
    </source>
</evidence>
<sequence length="515" mass="57654">MTVTFLPIWIVDVGGALLMIVFSFLCVHIALRLRRRDPQNIVWAFMMWVSVTLALFAVSRSLGHIVKQLLIISGHAQWWSPIRPFSGAINTLTFMMVGAATLFFERTWTIYQDIIRDRQALATAHQEMLRLNQELERRVGERTRALDLSEHKYRRIFEASKDMIAVTDRQGRLLDLNPAGYQMLGLAPSATGIEGRSLQDYIADAAEWRQIADSIDVKGFVSSIEVGLHAGGGPVRRALLSGGAVREVAEGEETLHFLVKDIEQQYMVREQMAQADKLASIGELSSGIAHEINNPLGIILGYTQLMLRNEPGDSDRAADLKTIEKQVRHCKSIVEDLLNFARTSAPKRELCDIHDLIDDVLHFMQQHARMDGIRLRTVYEREVGPLRLDEKKIRQVFINLLMNARHAVGKEGEITIETEQADGGRKVCIRVRDTGPGIAADLLNRIFDPFFTTKPTGEGTGLGLSVSYGIIKNHGGDIRVESAPGRGAVFTIVLPVAANGLNEREHRDREPSDRR</sequence>
<dbReference type="InterPro" id="IPR000014">
    <property type="entry name" value="PAS"/>
</dbReference>
<comment type="caution">
    <text evidence="7">The sequence shown here is derived from an EMBL/GenBank/DDBJ whole genome shotgun (WGS) entry which is preliminary data.</text>
</comment>
<dbReference type="EMBL" id="JALJRB010000023">
    <property type="protein sequence ID" value="MCJ8502253.1"/>
    <property type="molecule type" value="Genomic_DNA"/>
</dbReference>
<feature type="domain" description="Histidine kinase" evidence="5">
    <location>
        <begin position="287"/>
        <end position="498"/>
    </location>
</feature>
<dbReference type="InterPro" id="IPR005467">
    <property type="entry name" value="His_kinase_dom"/>
</dbReference>
<dbReference type="Gene3D" id="3.30.450.20">
    <property type="entry name" value="PAS domain"/>
    <property type="match status" value="1"/>
</dbReference>
<accession>A0AA41RBT3</accession>
<comment type="catalytic activity">
    <reaction evidence="1">
        <text>ATP + protein L-histidine = ADP + protein N-phospho-L-histidine.</text>
        <dbReference type="EC" id="2.7.13.3"/>
    </reaction>
</comment>
<evidence type="ECO:0000256" key="2">
    <source>
        <dbReference type="ARBA" id="ARBA00012438"/>
    </source>
</evidence>
<dbReference type="InterPro" id="IPR036890">
    <property type="entry name" value="HATPase_C_sf"/>
</dbReference>
<keyword evidence="7" id="KW-0067">ATP-binding</keyword>
<dbReference type="InterPro" id="IPR035965">
    <property type="entry name" value="PAS-like_dom_sf"/>
</dbReference>
<dbReference type="PROSITE" id="PS50109">
    <property type="entry name" value="HIS_KIN"/>
    <property type="match status" value="1"/>
</dbReference>
<keyword evidence="4" id="KW-1133">Transmembrane helix</keyword>
<feature type="transmembrane region" description="Helical" evidence="4">
    <location>
        <begin position="82"/>
        <end position="104"/>
    </location>
</feature>
<gene>
    <name evidence="7" type="ORF">MRX98_16840</name>
</gene>
<evidence type="ECO:0000256" key="4">
    <source>
        <dbReference type="SAM" id="Phobius"/>
    </source>
</evidence>
<protein>
    <recommendedName>
        <fullName evidence="2">histidine kinase</fullName>
        <ecNumber evidence="2">2.7.13.3</ecNumber>
    </recommendedName>
</protein>
<keyword evidence="3" id="KW-0597">Phosphoprotein</keyword>
<dbReference type="InterPro" id="IPR003661">
    <property type="entry name" value="HisK_dim/P_dom"/>
</dbReference>
<keyword evidence="8" id="KW-1185">Reference proteome</keyword>
<dbReference type="Pfam" id="PF13188">
    <property type="entry name" value="PAS_8"/>
    <property type="match status" value="1"/>
</dbReference>
<evidence type="ECO:0000313" key="7">
    <source>
        <dbReference type="EMBL" id="MCJ8502253.1"/>
    </source>
</evidence>
<dbReference type="AlphaFoldDB" id="A0AA41RBT3"/>
<feature type="transmembrane region" description="Helical" evidence="4">
    <location>
        <begin position="6"/>
        <end position="29"/>
    </location>
</feature>
<dbReference type="CDD" id="cd00082">
    <property type="entry name" value="HisKA"/>
    <property type="match status" value="1"/>
</dbReference>
<dbReference type="Pfam" id="PF00512">
    <property type="entry name" value="HisKA"/>
    <property type="match status" value="1"/>
</dbReference>
<dbReference type="PANTHER" id="PTHR43065:SF42">
    <property type="entry name" value="TWO-COMPONENT SENSOR PPRA"/>
    <property type="match status" value="1"/>
</dbReference>
<dbReference type="SMART" id="SM00388">
    <property type="entry name" value="HisKA"/>
    <property type="match status" value="1"/>
</dbReference>
<proteinExistence type="predicted"/>
<dbReference type="RefSeq" id="WP_246912763.1">
    <property type="nucleotide sequence ID" value="NZ_JALJRB010000023.1"/>
</dbReference>
<keyword evidence="4" id="KW-0812">Transmembrane</keyword>
<dbReference type="Pfam" id="PF02518">
    <property type="entry name" value="HATPase_c"/>
    <property type="match status" value="1"/>
</dbReference>
<feature type="domain" description="PAS" evidence="6">
    <location>
        <begin position="149"/>
        <end position="189"/>
    </location>
</feature>
<evidence type="ECO:0000259" key="5">
    <source>
        <dbReference type="PROSITE" id="PS50109"/>
    </source>
</evidence>
<dbReference type="EC" id="2.7.13.3" evidence="2"/>
<name>A0AA41RBT3_9BACT</name>
<dbReference type="Gene3D" id="3.30.565.10">
    <property type="entry name" value="Histidine kinase-like ATPase, C-terminal domain"/>
    <property type="match status" value="1"/>
</dbReference>
<dbReference type="GO" id="GO:0005524">
    <property type="term" value="F:ATP binding"/>
    <property type="evidence" value="ECO:0007669"/>
    <property type="project" value="UniProtKB-KW"/>
</dbReference>
<dbReference type="Gene3D" id="1.10.287.130">
    <property type="match status" value="1"/>
</dbReference>
<keyword evidence="7" id="KW-0547">Nucleotide-binding</keyword>
<dbReference type="SMART" id="SM00387">
    <property type="entry name" value="HATPase_c"/>
    <property type="match status" value="1"/>
</dbReference>
<dbReference type="SUPFAM" id="SSF55785">
    <property type="entry name" value="PYP-like sensor domain (PAS domain)"/>
    <property type="match status" value="1"/>
</dbReference>
<dbReference type="SUPFAM" id="SSF47384">
    <property type="entry name" value="Homodimeric domain of signal transducing histidine kinase"/>
    <property type="match status" value="1"/>
</dbReference>
<dbReference type="CDD" id="cd00130">
    <property type="entry name" value="PAS"/>
    <property type="match status" value="1"/>
</dbReference>
<dbReference type="InterPro" id="IPR003594">
    <property type="entry name" value="HATPase_dom"/>
</dbReference>
<dbReference type="SUPFAM" id="SSF55874">
    <property type="entry name" value="ATPase domain of HSP90 chaperone/DNA topoisomerase II/histidine kinase"/>
    <property type="match status" value="1"/>
</dbReference>
<dbReference type="GO" id="GO:0000155">
    <property type="term" value="F:phosphorelay sensor kinase activity"/>
    <property type="evidence" value="ECO:0007669"/>
    <property type="project" value="InterPro"/>
</dbReference>
<dbReference type="NCBIfam" id="TIGR00229">
    <property type="entry name" value="sensory_box"/>
    <property type="match status" value="1"/>
</dbReference>
<evidence type="ECO:0000259" key="6">
    <source>
        <dbReference type="PROSITE" id="PS50112"/>
    </source>
</evidence>
<dbReference type="PROSITE" id="PS50112">
    <property type="entry name" value="PAS"/>
    <property type="match status" value="1"/>
</dbReference>
<dbReference type="InterPro" id="IPR004358">
    <property type="entry name" value="Sig_transdc_His_kin-like_C"/>
</dbReference>
<dbReference type="InterPro" id="IPR036097">
    <property type="entry name" value="HisK_dim/P_sf"/>
</dbReference>
<dbReference type="PANTHER" id="PTHR43065">
    <property type="entry name" value="SENSOR HISTIDINE KINASE"/>
    <property type="match status" value="1"/>
</dbReference>
<reference evidence="7" key="1">
    <citation type="submission" date="2022-04" db="EMBL/GenBank/DDBJ databases">
        <title>Desulfatitalea alkaliphila sp. nov., a novel anaerobic sulfate-reducing bacterium isolated from terrestrial mud volcano, Taman Peninsula, Russia.</title>
        <authorList>
            <person name="Khomyakova M.A."/>
            <person name="Merkel A.Y."/>
            <person name="Slobodkin A.I."/>
        </authorList>
    </citation>
    <scope>NUCLEOTIDE SEQUENCE</scope>
    <source>
        <strain evidence="7">M08but</strain>
    </source>
</reference>
<feature type="transmembrane region" description="Helical" evidence="4">
    <location>
        <begin position="41"/>
        <end position="62"/>
    </location>
</feature>
<dbReference type="SMART" id="SM00091">
    <property type="entry name" value="PAS"/>
    <property type="match status" value="1"/>
</dbReference>
<dbReference type="Proteomes" id="UP001165427">
    <property type="component" value="Unassembled WGS sequence"/>
</dbReference>
<evidence type="ECO:0000256" key="1">
    <source>
        <dbReference type="ARBA" id="ARBA00000085"/>
    </source>
</evidence>
<evidence type="ECO:0000313" key="8">
    <source>
        <dbReference type="Proteomes" id="UP001165427"/>
    </source>
</evidence>